<reference evidence="4" key="1">
    <citation type="submission" date="2022-05" db="EMBL/GenBank/DDBJ databases">
        <authorList>
            <person name="Oliphant S.A."/>
            <person name="Watson-Haigh N.S."/>
            <person name="Sumby K.M."/>
            <person name="Gardner J.M."/>
            <person name="Jiranek V."/>
        </authorList>
    </citation>
    <scope>NUCLEOTIDE SEQUENCE</scope>
    <source>
        <strain evidence="4">KI11_C11</strain>
    </source>
</reference>
<evidence type="ECO:0000256" key="1">
    <source>
        <dbReference type="SAM" id="MobiDB-lite"/>
    </source>
</evidence>
<organism evidence="4 5">
    <name type="scientific">Fructilactobacillus hinvesii</name>
    <dbReference type="NCBI Taxonomy" id="2940300"/>
    <lineage>
        <taxon>Bacteria</taxon>
        <taxon>Bacillati</taxon>
        <taxon>Bacillota</taxon>
        <taxon>Bacilli</taxon>
        <taxon>Lactobacillales</taxon>
        <taxon>Lactobacillaceae</taxon>
        <taxon>Fructilactobacillus</taxon>
    </lineage>
</organism>
<evidence type="ECO:0000256" key="2">
    <source>
        <dbReference type="SAM" id="SignalP"/>
    </source>
</evidence>
<dbReference type="Proteomes" id="UP001057025">
    <property type="component" value="Chromosome"/>
</dbReference>
<gene>
    <name evidence="4" type="ORF">M3M39_00800</name>
</gene>
<feature type="signal peptide" evidence="2">
    <location>
        <begin position="1"/>
        <end position="22"/>
    </location>
</feature>
<proteinExistence type="predicted"/>
<name>A0ABY5BSH2_9LACO</name>
<feature type="domain" description="DUF6287" evidence="3">
    <location>
        <begin position="64"/>
        <end position="96"/>
    </location>
</feature>
<evidence type="ECO:0000313" key="4">
    <source>
        <dbReference type="EMBL" id="USS88057.1"/>
    </source>
</evidence>
<feature type="region of interest" description="Disordered" evidence="1">
    <location>
        <begin position="22"/>
        <end position="66"/>
    </location>
</feature>
<feature type="region of interest" description="Disordered" evidence="1">
    <location>
        <begin position="203"/>
        <end position="222"/>
    </location>
</feature>
<dbReference type="EMBL" id="CP097118">
    <property type="protein sequence ID" value="USS88057.1"/>
    <property type="molecule type" value="Genomic_DNA"/>
</dbReference>
<accession>A0ABY5BSH2</accession>
<sequence>MNKKISLLAVAGVTLLTITACGSQGQSKSDSKSSSTTTHATKKSDSKKMNNKKQADKQKTPTEQSMNLQQIQKGNYQSIAGDWQEVGRVENHHDGNGPTYVSGGQDQLTVTQNELRTTDITMQGTKLTDHNGTHDLGFIDANGQLQAQLKDEDSAPINWIITFYPKGNATDFNEDGSKTANQQDLISVWTSNNNVKTVYAKKSGNATKEQAKTDQQPKQEASSKFNLNQLMNNNFSSLVGKWQNQAGDSFTVTNQVEDKPDDSNVMYKKGAVVENHDTNGHKTVIGTGSMSNGYLMSGIGTFDTQTPGAFEPLAIVPKGQKAGDQDDSNVNKDRLIIGGGQTGYASQAYYRQ</sequence>
<keyword evidence="2" id="KW-0732">Signal</keyword>
<keyword evidence="5" id="KW-1185">Reference proteome</keyword>
<feature type="domain" description="DUF6287" evidence="3">
    <location>
        <begin position="224"/>
        <end position="255"/>
    </location>
</feature>
<evidence type="ECO:0000313" key="5">
    <source>
        <dbReference type="Proteomes" id="UP001057025"/>
    </source>
</evidence>
<dbReference type="Pfam" id="PF19804">
    <property type="entry name" value="DUF6287"/>
    <property type="match status" value="2"/>
</dbReference>
<feature type="chain" id="PRO_5046171986" evidence="2">
    <location>
        <begin position="23"/>
        <end position="352"/>
    </location>
</feature>
<dbReference type="PROSITE" id="PS51257">
    <property type="entry name" value="PROKAR_LIPOPROTEIN"/>
    <property type="match status" value="1"/>
</dbReference>
<evidence type="ECO:0000259" key="3">
    <source>
        <dbReference type="Pfam" id="PF19804"/>
    </source>
</evidence>
<dbReference type="RefSeq" id="WP_252797346.1">
    <property type="nucleotide sequence ID" value="NZ_CP097118.1"/>
</dbReference>
<dbReference type="InterPro" id="IPR046254">
    <property type="entry name" value="DUF6287"/>
</dbReference>
<protein>
    <submittedName>
        <fullName evidence="4">DUF6287 domain-containing protein</fullName>
    </submittedName>
</protein>
<feature type="compositionally biased region" description="Basic and acidic residues" evidence="1">
    <location>
        <begin position="42"/>
        <end position="60"/>
    </location>
</feature>